<keyword evidence="2" id="KW-1185">Reference proteome</keyword>
<proteinExistence type="predicted"/>
<evidence type="ECO:0000313" key="2">
    <source>
        <dbReference type="Proteomes" id="UP000827872"/>
    </source>
</evidence>
<evidence type="ECO:0000313" key="1">
    <source>
        <dbReference type="EMBL" id="KAH7997462.1"/>
    </source>
</evidence>
<sequence length="548" mass="59708">MPSPLGTRGEAGRCGKEGLRRRWLKKREQQQRLAKLDSLEEKEAPGVSGKILSDSDRHERNAKEDGRKESLASVVSIIAQSRMWAWDGGGVALKHASGKGEQSWLQVRNSQEFSPTFLKAFYLVCKPIWKPGLAASINSLKLMWADARSGENGCQRSEGYAPRVKECRKKKKKGPASCLASPTQKPRDSRTGERRACPSPEPPSCGPLVHRQEGPLVQDATALFGLGSLGEVYMSPKDKQRRASSVQKAKKKGEGLSFTLLLEVGLSLVCYITKVKAESCLYDMSKQWKPHLGEVVVLVEHFAVEGVDKDLASLIMSSLIQRQRGLCCSCDFGHAVHLQPDGTGKYLVTDSQRTAPSEGYPTPPATHSPPMCLRRRPAEGTPGAGQLHTAESKGICYGFWSRELVPLNSLAHPFSLEEQERILSCLSPDSPLLPDVDDQGSVKAAPLSLKDNLHKEFWGAFVEQLGVKIEIHSPCLTAESPPHPRVPWSQGGADCNVGSAARSRPPPSVSSPKAASPLTVDMEVLDLGIELLSILSRPRPQSPAFEVA</sequence>
<accession>A0ACB8EX57</accession>
<dbReference type="Proteomes" id="UP000827872">
    <property type="component" value="Linkage Group LG15"/>
</dbReference>
<reference evidence="1" key="1">
    <citation type="submission" date="2021-08" db="EMBL/GenBank/DDBJ databases">
        <title>The first chromosome-level gecko genome reveals the dynamic sex chromosomes of Neotropical dwarf geckos (Sphaerodactylidae: Sphaerodactylus).</title>
        <authorList>
            <person name="Pinto B.J."/>
            <person name="Keating S.E."/>
            <person name="Gamble T."/>
        </authorList>
    </citation>
    <scope>NUCLEOTIDE SEQUENCE</scope>
    <source>
        <strain evidence="1">TG3544</strain>
    </source>
</reference>
<organism evidence="1 2">
    <name type="scientific">Sphaerodactylus townsendi</name>
    <dbReference type="NCBI Taxonomy" id="933632"/>
    <lineage>
        <taxon>Eukaryota</taxon>
        <taxon>Metazoa</taxon>
        <taxon>Chordata</taxon>
        <taxon>Craniata</taxon>
        <taxon>Vertebrata</taxon>
        <taxon>Euteleostomi</taxon>
        <taxon>Lepidosauria</taxon>
        <taxon>Squamata</taxon>
        <taxon>Bifurcata</taxon>
        <taxon>Gekkota</taxon>
        <taxon>Sphaerodactylidae</taxon>
        <taxon>Sphaerodactylus</taxon>
    </lineage>
</organism>
<protein>
    <submittedName>
        <fullName evidence="1">Uncharacterized protein</fullName>
    </submittedName>
</protein>
<gene>
    <name evidence="1" type="ORF">K3G42_015455</name>
</gene>
<name>A0ACB8EX57_9SAUR</name>
<comment type="caution">
    <text evidence="1">The sequence shown here is derived from an EMBL/GenBank/DDBJ whole genome shotgun (WGS) entry which is preliminary data.</text>
</comment>
<dbReference type="EMBL" id="CM037628">
    <property type="protein sequence ID" value="KAH7997462.1"/>
    <property type="molecule type" value="Genomic_DNA"/>
</dbReference>